<feature type="compositionally biased region" description="Basic residues" evidence="1">
    <location>
        <begin position="113"/>
        <end position="123"/>
    </location>
</feature>
<name>A0A7J6QCW8_PEROL</name>
<sequence>MALEVGEELSGGSTHPTAGDAAVSVPDRGHGAVVDSSACVVIPSGSGGDGAIDPTMDVFSNAAVPSVGGDSEASPLSTSTDVVPSNGMTELVLPSPTQSPSSPGDSGSEVGSKRRGRGRRKKSEKALTPTQISRRIGKRLRTELGMEPCSTKKKGRAANGAAAAPSSHAGQSSNNGMMVDLINKVVAQETAEEKNRKKSKSEGESPKTPATQAEDLTPLDGAFGDLFGLGIDKPSSASSPSSIGGAVGGPQPQLKFDESGNIVLQQASSGLTGDVFGDLSMMTTTDESGRCEYKDAYKRSNRSVWSDKETDKFYEALSMYGPDLMMISTVFGSTRTSAQLNTKMKNESKRNPLRFAAACNSKKAITTDAFVKDHGPIEPPEDPTALISDSRPAAAAAAPYADLGIGTPAAPPSAAMADNPLLDLLG</sequence>
<dbReference type="AlphaFoldDB" id="A0A7J6QCW8"/>
<dbReference type="PANTHER" id="PTHR22929">
    <property type="entry name" value="RNA POLYMERASE III TRANSCRIPTION INITIATION FACTOR B"/>
    <property type="match status" value="1"/>
</dbReference>
<dbReference type="EMBL" id="JABANM010030551">
    <property type="protein sequence ID" value="KAF4706057.1"/>
    <property type="molecule type" value="Genomic_DNA"/>
</dbReference>
<evidence type="ECO:0000313" key="3">
    <source>
        <dbReference type="EMBL" id="KAF4706057.1"/>
    </source>
</evidence>
<evidence type="ECO:0000313" key="4">
    <source>
        <dbReference type="Proteomes" id="UP000574390"/>
    </source>
</evidence>
<dbReference type="GO" id="GO:0070898">
    <property type="term" value="P:RNA polymerase III preinitiation complex assembly"/>
    <property type="evidence" value="ECO:0007669"/>
    <property type="project" value="TreeGrafter"/>
</dbReference>
<feature type="compositionally biased region" description="Low complexity" evidence="1">
    <location>
        <begin position="157"/>
        <end position="173"/>
    </location>
</feature>
<feature type="region of interest" description="Disordered" evidence="1">
    <location>
        <begin position="1"/>
        <end position="30"/>
    </location>
</feature>
<feature type="domain" description="Myb-like" evidence="2">
    <location>
        <begin position="301"/>
        <end position="350"/>
    </location>
</feature>
<dbReference type="Pfam" id="PF15963">
    <property type="entry name" value="Myb_DNA-bind_7"/>
    <property type="match status" value="1"/>
</dbReference>
<protein>
    <recommendedName>
        <fullName evidence="2">Myb-like domain-containing protein</fullName>
    </recommendedName>
</protein>
<dbReference type="SUPFAM" id="SSF46689">
    <property type="entry name" value="Homeodomain-like"/>
    <property type="match status" value="1"/>
</dbReference>
<feature type="compositionally biased region" description="Polar residues" evidence="1">
    <location>
        <begin position="95"/>
        <end position="105"/>
    </location>
</feature>
<feature type="compositionally biased region" description="Low complexity" evidence="1">
    <location>
        <begin position="219"/>
        <end position="244"/>
    </location>
</feature>
<evidence type="ECO:0000256" key="1">
    <source>
        <dbReference type="SAM" id="MobiDB-lite"/>
    </source>
</evidence>
<gene>
    <name evidence="3" type="ORF">FOZ62_014465</name>
</gene>
<dbReference type="SMART" id="SM00717">
    <property type="entry name" value="SANT"/>
    <property type="match status" value="1"/>
</dbReference>
<feature type="compositionally biased region" description="Polar residues" evidence="1">
    <location>
        <begin position="74"/>
        <end position="88"/>
    </location>
</feature>
<feature type="region of interest" description="Disordered" evidence="1">
    <location>
        <begin position="189"/>
        <end position="254"/>
    </location>
</feature>
<dbReference type="InterPro" id="IPR009057">
    <property type="entry name" value="Homeodomain-like_sf"/>
</dbReference>
<dbReference type="GO" id="GO:0001156">
    <property type="term" value="F:TFIIIC-class transcription factor complex binding"/>
    <property type="evidence" value="ECO:0007669"/>
    <property type="project" value="TreeGrafter"/>
</dbReference>
<dbReference type="GO" id="GO:0000126">
    <property type="term" value="C:transcription factor TFIIIB complex"/>
    <property type="evidence" value="ECO:0007669"/>
    <property type="project" value="TreeGrafter"/>
</dbReference>
<proteinExistence type="predicted"/>
<reference evidence="3 4" key="1">
    <citation type="submission" date="2020-04" db="EMBL/GenBank/DDBJ databases">
        <title>Perkinsus olseni comparative genomics.</title>
        <authorList>
            <person name="Bogema D.R."/>
        </authorList>
    </citation>
    <scope>NUCLEOTIDE SEQUENCE [LARGE SCALE GENOMIC DNA]</scope>
    <source>
        <strain evidence="3">ATCC PRA-205</strain>
    </source>
</reference>
<comment type="caution">
    <text evidence="3">The sequence shown here is derived from an EMBL/GenBank/DDBJ whole genome shotgun (WGS) entry which is preliminary data.</text>
</comment>
<accession>A0A7J6QCW8</accession>
<feature type="compositionally biased region" description="Basic and acidic residues" evidence="1">
    <location>
        <begin position="191"/>
        <end position="205"/>
    </location>
</feature>
<dbReference type="PANTHER" id="PTHR22929:SF0">
    <property type="entry name" value="TRANSCRIPTION FACTOR TFIIIB COMPONENT B'' HOMOLOG"/>
    <property type="match status" value="1"/>
</dbReference>
<organism evidence="3 4">
    <name type="scientific">Perkinsus olseni</name>
    <name type="common">Perkinsus atlanticus</name>
    <dbReference type="NCBI Taxonomy" id="32597"/>
    <lineage>
        <taxon>Eukaryota</taxon>
        <taxon>Sar</taxon>
        <taxon>Alveolata</taxon>
        <taxon>Perkinsozoa</taxon>
        <taxon>Perkinsea</taxon>
        <taxon>Perkinsida</taxon>
        <taxon>Perkinsidae</taxon>
        <taxon>Perkinsus</taxon>
    </lineage>
</organism>
<dbReference type="Proteomes" id="UP000574390">
    <property type="component" value="Unassembled WGS sequence"/>
</dbReference>
<dbReference type="InterPro" id="IPR039467">
    <property type="entry name" value="TFIIIB_B''_Myb"/>
</dbReference>
<feature type="region of interest" description="Disordered" evidence="1">
    <location>
        <begin position="63"/>
        <end position="175"/>
    </location>
</feature>
<dbReference type="InterPro" id="IPR001005">
    <property type="entry name" value="SANT/Myb"/>
</dbReference>
<evidence type="ECO:0000259" key="2">
    <source>
        <dbReference type="SMART" id="SM00717"/>
    </source>
</evidence>